<reference evidence="1" key="1">
    <citation type="submission" date="2013-05" db="EMBL/GenBank/DDBJ databases">
        <authorList>
            <person name="Yim A.K.Y."/>
            <person name="Chan T.F."/>
            <person name="Ji K.M."/>
            <person name="Liu X.Y."/>
            <person name="Zhou J.W."/>
            <person name="Li R.Q."/>
            <person name="Yang K.Y."/>
            <person name="Li J."/>
            <person name="Li M."/>
            <person name="Law P.T.W."/>
            <person name="Wu Y.L."/>
            <person name="Cai Z.L."/>
            <person name="Qin H."/>
            <person name="Bao Y."/>
            <person name="Leung R.K.K."/>
            <person name="Ng P.K.S."/>
            <person name="Zou J."/>
            <person name="Zhong X.J."/>
            <person name="Ran P.X."/>
            <person name="Zhong N.S."/>
            <person name="Liu Z.G."/>
            <person name="Tsui S.K.W."/>
        </authorList>
    </citation>
    <scope>NUCLEOTIDE SEQUENCE</scope>
    <source>
        <strain evidence="1">Derf</strain>
        <tissue evidence="1">Whole organism</tissue>
    </source>
</reference>
<gene>
    <name evidence="1" type="ORF">DERF_006955</name>
</gene>
<dbReference type="Proteomes" id="UP000790347">
    <property type="component" value="Unassembled WGS sequence"/>
</dbReference>
<dbReference type="AlphaFoldDB" id="A0A922I2G3"/>
<comment type="caution">
    <text evidence="1">The sequence shown here is derived from an EMBL/GenBank/DDBJ whole genome shotgun (WGS) entry which is preliminary data.</text>
</comment>
<evidence type="ECO:0000313" key="1">
    <source>
        <dbReference type="EMBL" id="KAH9516200.1"/>
    </source>
</evidence>
<proteinExistence type="predicted"/>
<evidence type="ECO:0000313" key="2">
    <source>
        <dbReference type="Proteomes" id="UP000790347"/>
    </source>
</evidence>
<dbReference type="EMBL" id="ASGP02000003">
    <property type="protein sequence ID" value="KAH9516200.1"/>
    <property type="molecule type" value="Genomic_DNA"/>
</dbReference>
<keyword evidence="2" id="KW-1185">Reference proteome</keyword>
<name>A0A922I2G3_DERFA</name>
<sequence length="67" mass="7767">MHHAYRILNKRNRNVSYNCKFSAYTLTLNGDSDAAAISYYSKLKKKFFCSNHTKMIVLCCDGKYCLC</sequence>
<organism evidence="1 2">
    <name type="scientific">Dermatophagoides farinae</name>
    <name type="common">American house dust mite</name>
    <dbReference type="NCBI Taxonomy" id="6954"/>
    <lineage>
        <taxon>Eukaryota</taxon>
        <taxon>Metazoa</taxon>
        <taxon>Ecdysozoa</taxon>
        <taxon>Arthropoda</taxon>
        <taxon>Chelicerata</taxon>
        <taxon>Arachnida</taxon>
        <taxon>Acari</taxon>
        <taxon>Acariformes</taxon>
        <taxon>Sarcoptiformes</taxon>
        <taxon>Astigmata</taxon>
        <taxon>Psoroptidia</taxon>
        <taxon>Analgoidea</taxon>
        <taxon>Pyroglyphidae</taxon>
        <taxon>Dermatophagoidinae</taxon>
        <taxon>Dermatophagoides</taxon>
    </lineage>
</organism>
<accession>A0A922I2G3</accession>
<reference evidence="1" key="2">
    <citation type="journal article" date="2022" name="Res Sq">
        <title>Comparative Genomics Reveals Insights into the Divergent Evolution of Astigmatic Mites and Household Pest Adaptations.</title>
        <authorList>
            <person name="Xiong Q."/>
            <person name="Wan A.T.-Y."/>
            <person name="Liu X.-Y."/>
            <person name="Fung C.S.-H."/>
            <person name="Xiao X."/>
            <person name="Malainual N."/>
            <person name="Hou J."/>
            <person name="Wang L."/>
            <person name="Wang M."/>
            <person name="Yang K."/>
            <person name="Cui Y."/>
            <person name="Leung E."/>
            <person name="Nong W."/>
            <person name="Shin S.-K."/>
            <person name="Au S."/>
            <person name="Jeong K.Y."/>
            <person name="Chew F.T."/>
            <person name="Hui J."/>
            <person name="Leung T.F."/>
            <person name="Tungtrongchitr A."/>
            <person name="Zhong N."/>
            <person name="Liu Z."/>
            <person name="Tsui S."/>
        </authorList>
    </citation>
    <scope>NUCLEOTIDE SEQUENCE</scope>
    <source>
        <strain evidence="1">Derf</strain>
        <tissue evidence="1">Whole organism</tissue>
    </source>
</reference>
<protein>
    <submittedName>
        <fullName evidence="1">Uncharacterized protein</fullName>
    </submittedName>
</protein>